<feature type="region of interest" description="Disordered" evidence="1">
    <location>
        <begin position="61"/>
        <end position="81"/>
    </location>
</feature>
<gene>
    <name evidence="3" type="ORF">PUN28_008192</name>
</gene>
<dbReference type="GO" id="GO:0005667">
    <property type="term" value="C:transcription regulator complex"/>
    <property type="evidence" value="ECO:0007669"/>
    <property type="project" value="TreeGrafter"/>
</dbReference>
<dbReference type="InterPro" id="IPR039353">
    <property type="entry name" value="TF_Adf1"/>
</dbReference>
<dbReference type="Pfam" id="PF10545">
    <property type="entry name" value="MADF_DNA_bdg"/>
    <property type="match status" value="1"/>
</dbReference>
<dbReference type="Proteomes" id="UP001430953">
    <property type="component" value="Unassembled WGS sequence"/>
</dbReference>
<evidence type="ECO:0000313" key="4">
    <source>
        <dbReference type="Proteomes" id="UP001430953"/>
    </source>
</evidence>
<dbReference type="AlphaFoldDB" id="A0AAW2FYN9"/>
<dbReference type="GO" id="GO:0005634">
    <property type="term" value="C:nucleus"/>
    <property type="evidence" value="ECO:0007669"/>
    <property type="project" value="TreeGrafter"/>
</dbReference>
<organism evidence="3 4">
    <name type="scientific">Cardiocondyla obscurior</name>
    <dbReference type="NCBI Taxonomy" id="286306"/>
    <lineage>
        <taxon>Eukaryota</taxon>
        <taxon>Metazoa</taxon>
        <taxon>Ecdysozoa</taxon>
        <taxon>Arthropoda</taxon>
        <taxon>Hexapoda</taxon>
        <taxon>Insecta</taxon>
        <taxon>Pterygota</taxon>
        <taxon>Neoptera</taxon>
        <taxon>Endopterygota</taxon>
        <taxon>Hymenoptera</taxon>
        <taxon>Apocrita</taxon>
        <taxon>Aculeata</taxon>
        <taxon>Formicoidea</taxon>
        <taxon>Formicidae</taxon>
        <taxon>Myrmicinae</taxon>
        <taxon>Cardiocondyla</taxon>
    </lineage>
</organism>
<evidence type="ECO:0000256" key="1">
    <source>
        <dbReference type="SAM" id="MobiDB-lite"/>
    </source>
</evidence>
<protein>
    <recommendedName>
        <fullName evidence="2">MADF domain-containing protein</fullName>
    </recommendedName>
</protein>
<sequence>MSFQWNDTVLRKLIESVKCNTHLYNKNNKLFKDINAKSLTWESIKTSRKFKTLRDFFAKEHKRMKSSAGRSGDGKDDVDQSNSSWEFYYDLLFLVEHITKRK</sequence>
<dbReference type="SMART" id="SM00595">
    <property type="entry name" value="MADF"/>
    <property type="match status" value="1"/>
</dbReference>
<dbReference type="GO" id="GO:0006357">
    <property type="term" value="P:regulation of transcription by RNA polymerase II"/>
    <property type="evidence" value="ECO:0007669"/>
    <property type="project" value="TreeGrafter"/>
</dbReference>
<comment type="caution">
    <text evidence="3">The sequence shown here is derived from an EMBL/GenBank/DDBJ whole genome shotgun (WGS) entry which is preliminary data.</text>
</comment>
<accession>A0AAW2FYN9</accession>
<dbReference type="PANTHER" id="PTHR12243">
    <property type="entry name" value="MADF DOMAIN TRANSCRIPTION FACTOR"/>
    <property type="match status" value="1"/>
</dbReference>
<evidence type="ECO:0000259" key="2">
    <source>
        <dbReference type="Pfam" id="PF10545"/>
    </source>
</evidence>
<reference evidence="3 4" key="1">
    <citation type="submission" date="2023-03" db="EMBL/GenBank/DDBJ databases">
        <title>High recombination rates correlate with genetic variation in Cardiocondyla obscurior ants.</title>
        <authorList>
            <person name="Errbii M."/>
        </authorList>
    </citation>
    <scope>NUCLEOTIDE SEQUENCE [LARGE SCALE GENOMIC DNA]</scope>
    <source>
        <strain evidence="3">Alpha-2009</strain>
        <tissue evidence="3">Whole body</tissue>
    </source>
</reference>
<proteinExistence type="predicted"/>
<feature type="domain" description="MADF" evidence="2">
    <location>
        <begin position="13"/>
        <end position="94"/>
    </location>
</feature>
<evidence type="ECO:0000313" key="3">
    <source>
        <dbReference type="EMBL" id="KAL0120362.1"/>
    </source>
</evidence>
<keyword evidence="4" id="KW-1185">Reference proteome</keyword>
<name>A0AAW2FYN9_9HYME</name>
<dbReference type="InterPro" id="IPR006578">
    <property type="entry name" value="MADF-dom"/>
</dbReference>
<dbReference type="EMBL" id="JADYXP020000007">
    <property type="protein sequence ID" value="KAL0120362.1"/>
    <property type="molecule type" value="Genomic_DNA"/>
</dbReference>
<dbReference type="PANTHER" id="PTHR12243:SF67">
    <property type="entry name" value="COREPRESSOR OF PANGOLIN, ISOFORM A-RELATED"/>
    <property type="match status" value="1"/>
</dbReference>